<feature type="compositionally biased region" description="Basic and acidic residues" evidence="2">
    <location>
        <begin position="206"/>
        <end position="227"/>
    </location>
</feature>
<feature type="compositionally biased region" description="Polar residues" evidence="2">
    <location>
        <begin position="812"/>
        <end position="838"/>
    </location>
</feature>
<dbReference type="SMART" id="SM00212">
    <property type="entry name" value="UBCc"/>
    <property type="match status" value="1"/>
</dbReference>
<feature type="region of interest" description="Disordered" evidence="2">
    <location>
        <begin position="251"/>
        <end position="273"/>
    </location>
</feature>
<feature type="transmembrane region" description="Helical" evidence="3">
    <location>
        <begin position="908"/>
        <end position="931"/>
    </location>
</feature>
<dbReference type="OrthoDB" id="1158011at2759"/>
<feature type="region of interest" description="Disordered" evidence="2">
    <location>
        <begin position="700"/>
        <end position="739"/>
    </location>
</feature>
<feature type="transmembrane region" description="Helical" evidence="3">
    <location>
        <begin position="1195"/>
        <end position="1215"/>
    </location>
</feature>
<feature type="domain" description="UBC core" evidence="4">
    <location>
        <begin position="10"/>
        <end position="160"/>
    </location>
</feature>
<accession>W9C836</accession>
<feature type="compositionally biased region" description="Basic and acidic residues" evidence="2">
    <location>
        <begin position="778"/>
        <end position="796"/>
    </location>
</feature>
<dbReference type="STRING" id="1432307.W9C836"/>
<evidence type="ECO:0000259" key="4">
    <source>
        <dbReference type="PROSITE" id="PS50127"/>
    </source>
</evidence>
<organism evidence="5 6">
    <name type="scientific">Sclerotinia borealis (strain F-4128)</name>
    <dbReference type="NCBI Taxonomy" id="1432307"/>
    <lineage>
        <taxon>Eukaryota</taxon>
        <taxon>Fungi</taxon>
        <taxon>Dikarya</taxon>
        <taxon>Ascomycota</taxon>
        <taxon>Pezizomycotina</taxon>
        <taxon>Leotiomycetes</taxon>
        <taxon>Helotiales</taxon>
        <taxon>Sclerotiniaceae</taxon>
        <taxon>Sclerotinia</taxon>
    </lineage>
</organism>
<reference evidence="5 6" key="1">
    <citation type="journal article" date="2014" name="Genome Announc.">
        <title>Draft genome sequence of Sclerotinia borealis, a psychrophilic plant pathogenic fungus.</title>
        <authorList>
            <person name="Mardanov A.V."/>
            <person name="Beletsky A.V."/>
            <person name="Kadnikov V.V."/>
            <person name="Ignatov A.N."/>
            <person name="Ravin N.V."/>
        </authorList>
    </citation>
    <scope>NUCLEOTIDE SEQUENCE [LARGE SCALE GENOMIC DNA]</scope>
    <source>
        <strain evidence="6">F-4157</strain>
    </source>
</reference>
<feature type="transmembrane region" description="Helical" evidence="3">
    <location>
        <begin position="1052"/>
        <end position="1073"/>
    </location>
</feature>
<feature type="region of interest" description="Disordered" evidence="2">
    <location>
        <begin position="756"/>
        <end position="885"/>
    </location>
</feature>
<keyword evidence="3" id="KW-0472">Membrane</keyword>
<keyword evidence="3" id="KW-1133">Transmembrane helix</keyword>
<dbReference type="FunFam" id="3.10.110.10:FF:000093">
    <property type="entry name" value="Ubiquitin conjugating enzyme (UbcF), putative"/>
    <property type="match status" value="1"/>
</dbReference>
<dbReference type="PROSITE" id="PS50127">
    <property type="entry name" value="UBC_2"/>
    <property type="match status" value="1"/>
</dbReference>
<dbReference type="CDD" id="cd23799">
    <property type="entry name" value="UBCc_UBE2J"/>
    <property type="match status" value="1"/>
</dbReference>
<name>W9C836_SCLBF</name>
<proteinExistence type="predicted"/>
<dbReference type="EMBL" id="AYSA01000582">
    <property type="protein sequence ID" value="ESZ90735.1"/>
    <property type="molecule type" value="Genomic_DNA"/>
</dbReference>
<protein>
    <recommendedName>
        <fullName evidence="4">UBC core domain-containing protein</fullName>
    </recommendedName>
</protein>
<feature type="compositionally biased region" description="Low complexity" evidence="2">
    <location>
        <begin position="1257"/>
        <end position="1269"/>
    </location>
</feature>
<dbReference type="SUPFAM" id="SSF54495">
    <property type="entry name" value="UBC-like"/>
    <property type="match status" value="1"/>
</dbReference>
<feature type="compositionally biased region" description="Pro residues" evidence="2">
    <location>
        <begin position="1235"/>
        <end position="1247"/>
    </location>
</feature>
<evidence type="ECO:0000256" key="2">
    <source>
        <dbReference type="SAM" id="MobiDB-lite"/>
    </source>
</evidence>
<dbReference type="PANTHER" id="PTHR24067">
    <property type="entry name" value="UBIQUITIN-CONJUGATING ENZYME E2"/>
    <property type="match status" value="1"/>
</dbReference>
<feature type="transmembrane region" description="Helical" evidence="3">
    <location>
        <begin position="983"/>
        <end position="1006"/>
    </location>
</feature>
<dbReference type="InterPro" id="IPR050113">
    <property type="entry name" value="Ub_conjugating_enzyme"/>
</dbReference>
<keyword evidence="1" id="KW-0833">Ubl conjugation pathway</keyword>
<keyword evidence="6" id="KW-1185">Reference proteome</keyword>
<dbReference type="Pfam" id="PF00179">
    <property type="entry name" value="UQ_con"/>
    <property type="match status" value="1"/>
</dbReference>
<keyword evidence="3" id="KW-0812">Transmembrane</keyword>
<dbReference type="HOGENOM" id="CLU_249690_0_0_1"/>
<comment type="caution">
    <text evidence="5">The sequence shown here is derived from an EMBL/GenBank/DDBJ whole genome shotgun (WGS) entry which is preliminary data.</text>
</comment>
<dbReference type="Proteomes" id="UP000019487">
    <property type="component" value="Unassembled WGS sequence"/>
</dbReference>
<evidence type="ECO:0000256" key="3">
    <source>
        <dbReference type="SAM" id="Phobius"/>
    </source>
</evidence>
<gene>
    <name evidence="5" type="ORF">SBOR_8895</name>
</gene>
<feature type="compositionally biased region" description="Pro residues" evidence="2">
    <location>
        <begin position="870"/>
        <end position="883"/>
    </location>
</feature>
<dbReference type="Gene3D" id="3.10.110.10">
    <property type="entry name" value="Ubiquitin Conjugating Enzyme"/>
    <property type="match status" value="1"/>
</dbReference>
<sequence length="1480" mass="166682">MAPGFNTKSPTMKRIMKEAAELSQHPSPDYTASPASDTDLFDWHFTLRGPPSSSFAGGIYHGRIVLPPQYPLRPPSFRFLTPSGRFEVNREICLSISGHHEETWQPAWGIRTSLVALRSFMETSPAGQLGGVDASDSVRKRIAGESRGWKCGVCGGKSCEEILGEAEQLAKEFEGEGVSFKTEEATVPPEIQMGYKKETIEGKEASRNIDEWNSKSAEDTSSVERKYTPASPAQTVPQPTATIPVPPQILQPQPQPQPQRQMAQAHVRSNDGVPGLSRPGYTGFESIVPDLPDFLEDPGLQNFIKNIHNAVKRNAFLKGVGTEWDLGDAVYDYHKSSGPVHDKYGDLKLYFDQNPAYDGTSPKVGAPRYFNDSQLKQRYHDLFWGPHSIDSISKSISEHLGGTVEDQLIAFLTPQPNVENHVLSGFINYQGEGKKDFLPVKNPLDGYDRLHLIQDIVAASLSFHISIRILKNPFFFMDNPEEFLDLVLGLDQAWGPGNDMDLLYHSIMYNQSSGKLIVARCLRSNTLRMLRPKEHDAESTSITKTTNDFIQLVTSRRARQWIIAGELTVDASSMTWTEIKISTLKDFRAPAFEPPGGLLYGNNKPTNWMSRKGNDAPTMITVPSQDLSNERKALEAYGSEIRLLKSPLVENIHAKIPIVDNLKPESNPHYVQHNYERDEEQREKQKQEVEYYKNKLLNGLQESLQSGAGRKGKEKERGGEKGESNIPKGGDEKQRQEVEDYTKKLLSGLFGKTQEGLEQGIGGKEKGIDKGGNQVESEIEKARINKEIDKRLKKIEEEEEQSRKQQSKSKIPSTQLQKASKSSKTVGATAQEIGTTGKQPAELKAKNTEQTSASKPSDVAEGGDAKDNRGPPPPPPPSPPPPRLRGFMNVRTFGREMWILIVWLTESALYYIPLVLFLFGLPAMLMCVTYTRTFQLGDEKIHWGLIPDLWDAFLQFTMASLRKSIDFFVTIADWLRIPLDCRVSAWTTVTGSVTLWFVTFASWWIWASAFIKTFMKYMSDLQEFIMEKIISPRVWSKLPTYNAKEWRHIMRFIRYFGAFVTVAIFVLSTSPMWDVLVTIIVHQILNLGPAYRAFKYITRCVSNLPSILPPMMKLFKTVRKGLKTILHISKVFSSISEGLSGITGNTSISITPEPDPGQYTSDAILELGDRLSLEDSPISTTETPFLEVSFDRAKVSMFASYILVLLFAFGFYMSLHRYFHAWSQVVVEEASLPPDEIPPPAGSPPPLGATGQALPHSSSSSSDGSGPDSTDNYHFPPPLNRLSSISNLLIYTHRPLAILRHSFAYFSNLLTYISRPFAYVRRRLTMFIDYHLPPPLSRIRLPFAYIRWLLTEFEDYRFPRPPLHRPPLISNLITYVLHIYAIVGRLSADTSQQFAQQFLSMRNFITSYRTSPLQGIFDALEAQYALIVRTKEVLLYARDLIIPSTVLLLFTLLGWETEFFAVRGYNPYALTAIRAIRSYF</sequence>
<feature type="region of interest" description="Disordered" evidence="2">
    <location>
        <begin position="206"/>
        <end position="239"/>
    </location>
</feature>
<evidence type="ECO:0000313" key="5">
    <source>
        <dbReference type="EMBL" id="ESZ90735.1"/>
    </source>
</evidence>
<feature type="compositionally biased region" description="Basic and acidic residues" evidence="2">
    <location>
        <begin position="711"/>
        <end position="739"/>
    </location>
</feature>
<dbReference type="InterPro" id="IPR016135">
    <property type="entry name" value="UBQ-conjugating_enzyme/RWD"/>
</dbReference>
<evidence type="ECO:0000313" key="6">
    <source>
        <dbReference type="Proteomes" id="UP000019487"/>
    </source>
</evidence>
<evidence type="ECO:0000256" key="1">
    <source>
        <dbReference type="ARBA" id="ARBA00022786"/>
    </source>
</evidence>
<dbReference type="InterPro" id="IPR000608">
    <property type="entry name" value="UBC"/>
</dbReference>
<feature type="region of interest" description="Disordered" evidence="2">
    <location>
        <begin position="1234"/>
        <end position="1273"/>
    </location>
</feature>